<dbReference type="GO" id="GO:0016020">
    <property type="term" value="C:membrane"/>
    <property type="evidence" value="ECO:0007669"/>
    <property type="project" value="TreeGrafter"/>
</dbReference>
<dbReference type="Pfam" id="PF01433">
    <property type="entry name" value="Peptidase_M1"/>
    <property type="match status" value="1"/>
</dbReference>
<dbReference type="PANTHER" id="PTHR11533:SF301">
    <property type="entry name" value="AMINOPEPTIDASE"/>
    <property type="match status" value="1"/>
</dbReference>
<dbReference type="GO" id="GO:0006508">
    <property type="term" value="P:proteolysis"/>
    <property type="evidence" value="ECO:0007669"/>
    <property type="project" value="UniProtKB-KW"/>
</dbReference>
<keyword evidence="6" id="KW-0482">Metalloprotease</keyword>
<dbReference type="Proteomes" id="UP000270296">
    <property type="component" value="Unassembled WGS sequence"/>
</dbReference>
<evidence type="ECO:0000259" key="10">
    <source>
        <dbReference type="Pfam" id="PF01433"/>
    </source>
</evidence>
<feature type="binding site" evidence="8">
    <location>
        <position position="345"/>
    </location>
    <ligand>
        <name>Zn(2+)</name>
        <dbReference type="ChEBI" id="CHEBI:29105"/>
        <note>catalytic</note>
    </ligand>
</feature>
<dbReference type="OrthoDB" id="5868348at2759"/>
<gene>
    <name evidence="12" type="ORF">SBAD_LOCUS7462</name>
</gene>
<protein>
    <submittedName>
        <fullName evidence="14">Peptidase_M1 domain-containing protein</fullName>
    </submittedName>
</protein>
<evidence type="ECO:0000313" key="12">
    <source>
        <dbReference type="EMBL" id="VDP13195.1"/>
    </source>
</evidence>
<dbReference type="SUPFAM" id="SSF55486">
    <property type="entry name" value="Metalloproteases ('zincins'), catalytic domain"/>
    <property type="match status" value="1"/>
</dbReference>
<evidence type="ECO:0000256" key="9">
    <source>
        <dbReference type="SAM" id="SignalP"/>
    </source>
</evidence>
<dbReference type="GO" id="GO:0008270">
    <property type="term" value="F:zinc ion binding"/>
    <property type="evidence" value="ECO:0007669"/>
    <property type="project" value="InterPro"/>
</dbReference>
<organism evidence="14">
    <name type="scientific">Soboliphyme baturini</name>
    <dbReference type="NCBI Taxonomy" id="241478"/>
    <lineage>
        <taxon>Eukaryota</taxon>
        <taxon>Metazoa</taxon>
        <taxon>Ecdysozoa</taxon>
        <taxon>Nematoda</taxon>
        <taxon>Enoplea</taxon>
        <taxon>Dorylaimia</taxon>
        <taxon>Dioctophymatida</taxon>
        <taxon>Dioctophymatoidea</taxon>
        <taxon>Soboliphymatidae</taxon>
        <taxon>Soboliphyme</taxon>
    </lineage>
</organism>
<dbReference type="InterPro" id="IPR050344">
    <property type="entry name" value="Peptidase_M1_aminopeptidases"/>
</dbReference>
<keyword evidence="4" id="KW-0378">Hydrolase</keyword>
<evidence type="ECO:0000256" key="5">
    <source>
        <dbReference type="ARBA" id="ARBA00022833"/>
    </source>
</evidence>
<dbReference type="InterPro" id="IPR042097">
    <property type="entry name" value="Aminopeptidase_N-like_N_sf"/>
</dbReference>
<dbReference type="Gene3D" id="1.10.390.10">
    <property type="entry name" value="Neutral Protease Domain 2"/>
    <property type="match status" value="1"/>
</dbReference>
<evidence type="ECO:0000256" key="2">
    <source>
        <dbReference type="ARBA" id="ARBA00022670"/>
    </source>
</evidence>
<evidence type="ECO:0000313" key="13">
    <source>
        <dbReference type="Proteomes" id="UP000270296"/>
    </source>
</evidence>
<feature type="chain" id="PRO_5043140228" evidence="9">
    <location>
        <begin position="19"/>
        <end position="395"/>
    </location>
</feature>
<keyword evidence="5 8" id="KW-0862">Zinc</keyword>
<dbReference type="PANTHER" id="PTHR11533">
    <property type="entry name" value="PROTEASE M1 ZINC METALLOPROTEASE"/>
    <property type="match status" value="1"/>
</dbReference>
<dbReference type="WBParaSite" id="SBAD_0000774201-mRNA-1">
    <property type="protein sequence ID" value="SBAD_0000774201-mRNA-1"/>
    <property type="gene ID" value="SBAD_0000774201"/>
</dbReference>
<feature type="domain" description="Peptidase M1 membrane alanine aminopeptidase" evidence="10">
    <location>
        <begin position="280"/>
        <end position="383"/>
    </location>
</feature>
<name>A0A183IV14_9BILA</name>
<evidence type="ECO:0000313" key="14">
    <source>
        <dbReference type="WBParaSite" id="SBAD_0000774201-mRNA-1"/>
    </source>
</evidence>
<dbReference type="GO" id="GO:0005737">
    <property type="term" value="C:cytoplasm"/>
    <property type="evidence" value="ECO:0007669"/>
    <property type="project" value="TreeGrafter"/>
</dbReference>
<evidence type="ECO:0000256" key="3">
    <source>
        <dbReference type="ARBA" id="ARBA00022723"/>
    </source>
</evidence>
<comment type="cofactor">
    <cofactor evidence="8">
        <name>Zn(2+)</name>
        <dbReference type="ChEBI" id="CHEBI:29105"/>
    </cofactor>
    <text evidence="8">Binds 1 zinc ion per subunit.</text>
</comment>
<dbReference type="Gene3D" id="2.60.40.1730">
    <property type="entry name" value="tricorn interacting facor f3 domain"/>
    <property type="match status" value="1"/>
</dbReference>
<keyword evidence="13" id="KW-1185">Reference proteome</keyword>
<dbReference type="InterPro" id="IPR034016">
    <property type="entry name" value="M1_APN-typ"/>
</dbReference>
<dbReference type="PRINTS" id="PR00756">
    <property type="entry name" value="ALADIPTASE"/>
</dbReference>
<evidence type="ECO:0000259" key="11">
    <source>
        <dbReference type="Pfam" id="PF17900"/>
    </source>
</evidence>
<dbReference type="GO" id="GO:0070006">
    <property type="term" value="F:metalloaminopeptidase activity"/>
    <property type="evidence" value="ECO:0007669"/>
    <property type="project" value="TreeGrafter"/>
</dbReference>
<keyword evidence="3 8" id="KW-0479">Metal-binding</keyword>
<dbReference type="CDD" id="cd09601">
    <property type="entry name" value="M1_APN-Q_like"/>
    <property type="match status" value="1"/>
</dbReference>
<sequence>MLLLIILLTLCPFRFNLKSVLIGKSVFLNEGNFTFRDRHSIISLPFRVNCESLFNSTSRVNTIMPTDYFLTVQPYFPPFVLLSDPKVFTFDGQYKMHMRCVENTSLIVMNSREISIEVSTLSLREVNESGDALLQLPTPSIQYDERLQTVGHFYSLSFNYTGLLGDSMEGFYRTPVYTFFFDRWLAVTDFECCAARMALPCFDEPRFKAVFHLEIIHPTSMVALANNEKNSDEDYGTTFKPSPKMSSYLLAFTVCEFNHTEKVTVNGVLVSSVKLLLFNSVLPYYAAYFDRKFPLPKQDMLAVPDFEAGAMENWGLVTYRETALLYNTKTCWKKNRDRVATVVAHELAHQWFGDLVTMQWWNDIWLNEGFARLFEYFGAGYILNEPTRVVISPII</sequence>
<evidence type="ECO:0000256" key="8">
    <source>
        <dbReference type="PIRSR" id="PIRSR634016-3"/>
    </source>
</evidence>
<evidence type="ECO:0000256" key="1">
    <source>
        <dbReference type="ARBA" id="ARBA00010136"/>
    </source>
</evidence>
<dbReference type="GO" id="GO:0043171">
    <property type="term" value="P:peptide catabolic process"/>
    <property type="evidence" value="ECO:0007669"/>
    <property type="project" value="TreeGrafter"/>
</dbReference>
<feature type="binding site" evidence="8">
    <location>
        <position position="368"/>
    </location>
    <ligand>
        <name>Zn(2+)</name>
        <dbReference type="ChEBI" id="CHEBI:29105"/>
        <note>catalytic</note>
    </ligand>
</feature>
<dbReference type="InterPro" id="IPR045357">
    <property type="entry name" value="Aminopeptidase_N-like_N"/>
</dbReference>
<dbReference type="SUPFAM" id="SSF63737">
    <property type="entry name" value="Leukotriene A4 hydrolase N-terminal domain"/>
    <property type="match status" value="1"/>
</dbReference>
<accession>A0A183IV14</accession>
<feature type="domain" description="Aminopeptidase N-like N-terminal" evidence="11">
    <location>
        <begin position="65"/>
        <end position="249"/>
    </location>
</feature>
<proteinExistence type="inferred from homology"/>
<evidence type="ECO:0000256" key="7">
    <source>
        <dbReference type="PIRSR" id="PIRSR634016-1"/>
    </source>
</evidence>
<feature type="active site" description="Proton acceptor" evidence="7">
    <location>
        <position position="346"/>
    </location>
</feature>
<dbReference type="EMBL" id="UZAM01010647">
    <property type="protein sequence ID" value="VDP13195.1"/>
    <property type="molecule type" value="Genomic_DNA"/>
</dbReference>
<dbReference type="Pfam" id="PF17900">
    <property type="entry name" value="Peptidase_M1_N"/>
    <property type="match status" value="1"/>
</dbReference>
<reference evidence="12 13" key="2">
    <citation type="submission" date="2018-11" db="EMBL/GenBank/DDBJ databases">
        <authorList>
            <consortium name="Pathogen Informatics"/>
        </authorList>
    </citation>
    <scope>NUCLEOTIDE SEQUENCE [LARGE SCALE GENOMIC DNA]</scope>
</reference>
<dbReference type="AlphaFoldDB" id="A0A183IV14"/>
<dbReference type="GO" id="GO:0042277">
    <property type="term" value="F:peptide binding"/>
    <property type="evidence" value="ECO:0007669"/>
    <property type="project" value="TreeGrafter"/>
</dbReference>
<keyword evidence="2" id="KW-0645">Protease</keyword>
<dbReference type="InterPro" id="IPR014782">
    <property type="entry name" value="Peptidase_M1_dom"/>
</dbReference>
<comment type="similarity">
    <text evidence="1">Belongs to the peptidase M1 family.</text>
</comment>
<evidence type="ECO:0000256" key="6">
    <source>
        <dbReference type="ARBA" id="ARBA00023049"/>
    </source>
</evidence>
<dbReference type="InterPro" id="IPR001930">
    <property type="entry name" value="Peptidase_M1"/>
</dbReference>
<reference evidence="14" key="1">
    <citation type="submission" date="2016-06" db="UniProtKB">
        <authorList>
            <consortium name="WormBaseParasite"/>
        </authorList>
    </citation>
    <scope>IDENTIFICATION</scope>
</reference>
<evidence type="ECO:0000256" key="4">
    <source>
        <dbReference type="ARBA" id="ARBA00022801"/>
    </source>
</evidence>
<keyword evidence="9" id="KW-0732">Signal</keyword>
<feature type="binding site" evidence="8">
    <location>
        <position position="349"/>
    </location>
    <ligand>
        <name>Zn(2+)</name>
        <dbReference type="ChEBI" id="CHEBI:29105"/>
        <note>catalytic</note>
    </ligand>
</feature>
<feature type="signal peptide" evidence="9">
    <location>
        <begin position="1"/>
        <end position="18"/>
    </location>
</feature>
<dbReference type="GO" id="GO:0005615">
    <property type="term" value="C:extracellular space"/>
    <property type="evidence" value="ECO:0007669"/>
    <property type="project" value="TreeGrafter"/>
</dbReference>
<dbReference type="InterPro" id="IPR027268">
    <property type="entry name" value="Peptidase_M4/M1_CTD_sf"/>
</dbReference>